<organism evidence="3">
    <name type="scientific">freshwater metagenome</name>
    <dbReference type="NCBI Taxonomy" id="449393"/>
    <lineage>
        <taxon>unclassified sequences</taxon>
        <taxon>metagenomes</taxon>
        <taxon>ecological metagenomes</taxon>
    </lineage>
</organism>
<dbReference type="Gene3D" id="3.40.710.10">
    <property type="entry name" value="DD-peptidase/beta-lactamase superfamily"/>
    <property type="match status" value="2"/>
</dbReference>
<proteinExistence type="inferred from homology"/>
<dbReference type="SUPFAM" id="SSF56601">
    <property type="entry name" value="beta-lactamase/transpeptidase-like"/>
    <property type="match status" value="1"/>
</dbReference>
<evidence type="ECO:0000256" key="1">
    <source>
        <dbReference type="ARBA" id="ARBA00006096"/>
    </source>
</evidence>
<evidence type="ECO:0000313" key="3">
    <source>
        <dbReference type="EMBL" id="CAB4550457.1"/>
    </source>
</evidence>
<comment type="similarity">
    <text evidence="1">Belongs to the peptidase S13 family.</text>
</comment>
<dbReference type="InterPro" id="IPR000667">
    <property type="entry name" value="Peptidase_S13"/>
</dbReference>
<name>A0A6J6CGB3_9ZZZZ</name>
<dbReference type="Pfam" id="PF02113">
    <property type="entry name" value="Peptidase_S13"/>
    <property type="match status" value="2"/>
</dbReference>
<dbReference type="EMBL" id="CAEZSX010000027">
    <property type="protein sequence ID" value="CAB4550457.1"/>
    <property type="molecule type" value="Genomic_DNA"/>
</dbReference>
<dbReference type="GO" id="GO:0006508">
    <property type="term" value="P:proteolysis"/>
    <property type="evidence" value="ECO:0007669"/>
    <property type="project" value="InterPro"/>
</dbReference>
<dbReference type="GO" id="GO:0004185">
    <property type="term" value="F:serine-type carboxypeptidase activity"/>
    <property type="evidence" value="ECO:0007669"/>
    <property type="project" value="InterPro"/>
</dbReference>
<dbReference type="PANTHER" id="PTHR30023">
    <property type="entry name" value="D-ALANYL-D-ALANINE CARBOXYPEPTIDASE"/>
    <property type="match status" value="1"/>
</dbReference>
<dbReference type="InterPro" id="IPR012338">
    <property type="entry name" value="Beta-lactam/transpept-like"/>
</dbReference>
<dbReference type="AlphaFoldDB" id="A0A6J6CGB3"/>
<dbReference type="PRINTS" id="PR00922">
    <property type="entry name" value="DADACBPTASE3"/>
</dbReference>
<keyword evidence="2" id="KW-0378">Hydrolase</keyword>
<accession>A0A6J6CGB3</accession>
<reference evidence="3" key="1">
    <citation type="submission" date="2020-05" db="EMBL/GenBank/DDBJ databases">
        <authorList>
            <person name="Chiriac C."/>
            <person name="Salcher M."/>
            <person name="Ghai R."/>
            <person name="Kavagutti S V."/>
        </authorList>
    </citation>
    <scope>NUCLEOTIDE SEQUENCE</scope>
</reference>
<protein>
    <submittedName>
        <fullName evidence="3">Unannotated protein</fullName>
    </submittedName>
</protein>
<evidence type="ECO:0000256" key="2">
    <source>
        <dbReference type="ARBA" id="ARBA00022801"/>
    </source>
</evidence>
<gene>
    <name evidence="3" type="ORF">UFOPK1537_00279</name>
</gene>
<dbReference type="PANTHER" id="PTHR30023:SF0">
    <property type="entry name" value="PENICILLIN-SENSITIVE CARBOXYPEPTIDASE A"/>
    <property type="match status" value="1"/>
</dbReference>
<dbReference type="GO" id="GO:0000270">
    <property type="term" value="P:peptidoglycan metabolic process"/>
    <property type="evidence" value="ECO:0007669"/>
    <property type="project" value="TreeGrafter"/>
</dbReference>
<sequence>MLNKLKNFPHYKEVFIGAGSGLLVLTLMIGGLAFSAPPAPEASASASAAPSESAAPIRTCSVTEEAANPSLGTLQAVVLNSETGEVLFDRGADIPAATASVMKTLTAAAALASVGPTHQLSTKVMANPADKTRISLVGGGDITLSKTAVGAQSVYKDAPKLSSLVAQVQAWATSNGVTQFTEINLDSTLFVGSGWEESWQRKDQVDGWISEVTALQIDGDRTLPEFPTSPKTGRPILSAGEQFKAELGALAASATLVQGATPAGFVEIGSVQSQPMSKWITHLLQTSDNTETEALGRIVALDAGFDGSYDSLNPAFKKVLEATELDFTGVSVRDSSGLSALNMVPPMFMAELMRLVDAGYGGFDLIKTSLPVAGKSGTLTDRFKGDIADAAGKIVAKTGYLPRVYTLNGIIDAKDGTSLTFAIYAIGDVGSDVRLAIDTLATAFYRCGNTLSNE</sequence>